<proteinExistence type="predicted"/>
<dbReference type="EMBL" id="CAADFJ010000068">
    <property type="protein sequence ID" value="VFK01516.1"/>
    <property type="molecule type" value="Genomic_DNA"/>
</dbReference>
<accession>A0A450V9T6</accession>
<organism evidence="3">
    <name type="scientific">Candidatus Kentrum eta</name>
    <dbReference type="NCBI Taxonomy" id="2126337"/>
    <lineage>
        <taxon>Bacteria</taxon>
        <taxon>Pseudomonadati</taxon>
        <taxon>Pseudomonadota</taxon>
        <taxon>Gammaproteobacteria</taxon>
        <taxon>Candidatus Kentrum</taxon>
    </lineage>
</organism>
<gene>
    <name evidence="1" type="ORF">BECKH772A_GA0070896_100665</name>
    <name evidence="2" type="ORF">BECKH772B_GA0070898_100764</name>
    <name evidence="3" type="ORF">BECKH772C_GA0070978_100685</name>
</gene>
<reference evidence="3" key="1">
    <citation type="submission" date="2019-02" db="EMBL/GenBank/DDBJ databases">
        <authorList>
            <person name="Gruber-Vodicka R. H."/>
            <person name="Seah K. B. B."/>
        </authorList>
    </citation>
    <scope>NUCLEOTIDE SEQUENCE</scope>
    <source>
        <strain evidence="3">BECK_SA2B12</strain>
        <strain evidence="1">BECK_SA2B15</strain>
        <strain evidence="2">BECK_SA2B20</strain>
    </source>
</reference>
<dbReference type="EMBL" id="CAADFI010000076">
    <property type="protein sequence ID" value="VFJ95428.1"/>
    <property type="molecule type" value="Genomic_DNA"/>
</dbReference>
<dbReference type="AlphaFoldDB" id="A0A450V9T6"/>
<sequence length="219" mass="24507">MSYTNFKTIDDIRNKFNIRIASQDGLFTDREGIERIQVSANLSEFLKDNVSLALNINTEKARSELIIAPVLLEVRKLLKKQVSFFSGVEFNVDEELGLSGYCDFLLSNSPDQVFLESPVVCIVEAKNENIKSGYPQCIAEMIAAKLFNERKSIIVPHILGVVTTGSNWKFLKYEKEIVFIDFDEYLISQLSEIVGIIVASINSLVPRSGAISFCGAKLL</sequence>
<name>A0A450V9T6_9GAMM</name>
<evidence type="ECO:0000313" key="3">
    <source>
        <dbReference type="EMBL" id="VFK01516.1"/>
    </source>
</evidence>
<evidence type="ECO:0000313" key="2">
    <source>
        <dbReference type="EMBL" id="VFJ95428.1"/>
    </source>
</evidence>
<dbReference type="EMBL" id="CAADFG010000066">
    <property type="protein sequence ID" value="VFJ94099.1"/>
    <property type="molecule type" value="Genomic_DNA"/>
</dbReference>
<protein>
    <recommendedName>
        <fullName evidence="4">Type I restriction enzyme R protein N terminus (HSDR_N)</fullName>
    </recommendedName>
</protein>
<evidence type="ECO:0008006" key="4">
    <source>
        <dbReference type="Google" id="ProtNLM"/>
    </source>
</evidence>
<evidence type="ECO:0000313" key="1">
    <source>
        <dbReference type="EMBL" id="VFJ94099.1"/>
    </source>
</evidence>